<name>A0A1R3FY23_COCAP</name>
<feature type="region of interest" description="Disordered" evidence="1">
    <location>
        <begin position="423"/>
        <end position="487"/>
    </location>
</feature>
<dbReference type="SUPFAM" id="SSF50249">
    <property type="entry name" value="Nucleic acid-binding proteins"/>
    <property type="match status" value="2"/>
</dbReference>
<protein>
    <recommendedName>
        <fullName evidence="2">Replication protein A 70 kDa DNA-binding subunit B/D first OB fold domain-containing protein</fullName>
    </recommendedName>
</protein>
<feature type="domain" description="Replication protein A 70 kDa DNA-binding subunit B/D first OB fold" evidence="2">
    <location>
        <begin position="15"/>
        <end position="117"/>
    </location>
</feature>
<keyword evidence="4" id="KW-1185">Reference proteome</keyword>
<dbReference type="STRING" id="210143.A0A1R3FY23"/>
<dbReference type="Gene3D" id="2.40.50.140">
    <property type="entry name" value="Nucleic acid-binding proteins"/>
    <property type="match status" value="3"/>
</dbReference>
<accession>A0A1R3FY23</accession>
<reference evidence="3 4" key="1">
    <citation type="submission" date="2013-09" db="EMBL/GenBank/DDBJ databases">
        <title>Corchorus capsularis genome sequencing.</title>
        <authorList>
            <person name="Alam M."/>
            <person name="Haque M.S."/>
            <person name="Islam M.S."/>
            <person name="Emdad E.M."/>
            <person name="Islam M.M."/>
            <person name="Ahmed B."/>
            <person name="Halim A."/>
            <person name="Hossen Q.M.M."/>
            <person name="Hossain M.Z."/>
            <person name="Ahmed R."/>
            <person name="Khan M.M."/>
            <person name="Islam R."/>
            <person name="Rashid M.M."/>
            <person name="Khan S.A."/>
            <person name="Rahman M.S."/>
            <person name="Alam M."/>
        </authorList>
    </citation>
    <scope>NUCLEOTIDE SEQUENCE [LARGE SCALE GENOMIC DNA]</scope>
    <source>
        <strain evidence="4">cv. CVL-1</strain>
        <tissue evidence="3">Whole seedling</tissue>
    </source>
</reference>
<evidence type="ECO:0000313" key="4">
    <source>
        <dbReference type="Proteomes" id="UP000188268"/>
    </source>
</evidence>
<dbReference type="Proteomes" id="UP000188268">
    <property type="component" value="Unassembled WGS sequence"/>
</dbReference>
<sequence>MALTLSDKDSVNLIHARLSQLRPSLRAYVIARVARKWETILPAQTQPINGDLLLVDDMGASMEVVIPGDCMHRFSDEKVAEGKVYKILHFQVSNRKKKYKSIPGEYTIYFLSSTKLIEVTEDLHMYPRYFFRFAQMADIITRSEKDPVFTDAIGMFIVYGEPVGVPVDSGVRIFHKVDVDIRLLSDEILRLSFWVSHIQHLNLAELAAMSEKPILEVAATTVRSYSSTKYLCSSSSTKVYVNPDIKEARETPVALLTSDQASQSAASANAKDATILQLLYLDLNKVQGQKFRVEAEITEFDTTNGWYYECYSDCPFKVHPAEGGVFFCTQHKLVTPRLVDQTLKRGWLKFKVYAYTEKQARQAIPTALKGKQIIGSASERQLPATLALPQPLPLLDDSQTCPDSPSIPADLFVETSLLKKIKQEPTPDGHSRDQDQPDSDSQLHQDIPEKINQESATEEQTEKLDNSHSHTQTQHRTVPRGAKDKQV</sequence>
<proteinExistence type="predicted"/>
<dbReference type="Gramene" id="OMO50725">
    <property type="protein sequence ID" value="OMO50725"/>
    <property type="gene ID" value="CCACVL1_30301"/>
</dbReference>
<evidence type="ECO:0000313" key="3">
    <source>
        <dbReference type="EMBL" id="OMO50725.1"/>
    </source>
</evidence>
<feature type="compositionally biased region" description="Basic and acidic residues" evidence="1">
    <location>
        <begin position="423"/>
        <end position="452"/>
    </location>
</feature>
<dbReference type="PANTHER" id="PTHR47165:SF4">
    <property type="entry name" value="OS03G0429900 PROTEIN"/>
    <property type="match status" value="1"/>
</dbReference>
<dbReference type="InterPro" id="IPR003871">
    <property type="entry name" value="RFA1B/D_OB_1st"/>
</dbReference>
<dbReference type="OMA" id="WTVELTH"/>
<evidence type="ECO:0000259" key="2">
    <source>
        <dbReference type="Pfam" id="PF02721"/>
    </source>
</evidence>
<dbReference type="PANTHER" id="PTHR47165">
    <property type="entry name" value="OS03G0429900 PROTEIN"/>
    <property type="match status" value="1"/>
</dbReference>
<dbReference type="Pfam" id="PF02721">
    <property type="entry name" value="DUF223"/>
    <property type="match status" value="1"/>
</dbReference>
<dbReference type="AlphaFoldDB" id="A0A1R3FY23"/>
<dbReference type="EMBL" id="AWWV01016046">
    <property type="protein sequence ID" value="OMO50725.1"/>
    <property type="molecule type" value="Genomic_DNA"/>
</dbReference>
<comment type="caution">
    <text evidence="3">The sequence shown here is derived from an EMBL/GenBank/DDBJ whole genome shotgun (WGS) entry which is preliminary data.</text>
</comment>
<organism evidence="3 4">
    <name type="scientific">Corchorus capsularis</name>
    <name type="common">Jute</name>
    <dbReference type="NCBI Taxonomy" id="210143"/>
    <lineage>
        <taxon>Eukaryota</taxon>
        <taxon>Viridiplantae</taxon>
        <taxon>Streptophyta</taxon>
        <taxon>Embryophyta</taxon>
        <taxon>Tracheophyta</taxon>
        <taxon>Spermatophyta</taxon>
        <taxon>Magnoliopsida</taxon>
        <taxon>eudicotyledons</taxon>
        <taxon>Gunneridae</taxon>
        <taxon>Pentapetalae</taxon>
        <taxon>rosids</taxon>
        <taxon>malvids</taxon>
        <taxon>Malvales</taxon>
        <taxon>Malvaceae</taxon>
        <taxon>Grewioideae</taxon>
        <taxon>Apeibeae</taxon>
        <taxon>Corchorus</taxon>
    </lineage>
</organism>
<dbReference type="InterPro" id="IPR012340">
    <property type="entry name" value="NA-bd_OB-fold"/>
</dbReference>
<gene>
    <name evidence="3" type="ORF">CCACVL1_30301</name>
</gene>
<dbReference type="OrthoDB" id="1931061at2759"/>
<dbReference type="CDD" id="cd04480">
    <property type="entry name" value="RPA1_DBD_A_like"/>
    <property type="match status" value="1"/>
</dbReference>
<evidence type="ECO:0000256" key="1">
    <source>
        <dbReference type="SAM" id="MobiDB-lite"/>
    </source>
</evidence>